<dbReference type="CDD" id="cd11059">
    <property type="entry name" value="CYP_fungal"/>
    <property type="match status" value="1"/>
</dbReference>
<dbReference type="InterPro" id="IPR001128">
    <property type="entry name" value="Cyt_P450"/>
</dbReference>
<sequence>MLSDHSVRLSYLITCALVSFLVYKFIVHPGFISPLARIPAAHWSSPFCPLWSWYIKLYELENTTVWTLHQTKGSIVRIGPTELSVNCYEGGIKTIYGAGFDKPDWYFNRFSNYGVDTMFTMKHSKPHAVRKRMLSHVYSKSTVLASPNFRNHAKHVLFDRLLPLWSKHADERVPLDVYPLNFASAMDMFMGYQYGSKTGSNLIQDVEKRDSFLDNFFRPRSTIFWTTEIPRINFWIERFSLKGLDNSSSVAIKAIEDWNLGLLDRAEETILNAIQGGIEDEDRPVVYETLRQKISELSLPQDKRSRLTDDKRIVVASDMLDHLAAAHETSGDTLTYLFYELSQNLELQSRLRAELLSLPNSLTFTFSVPISTVKPPDPKALDALPMLDAIIHETLRRWPSVPGAQPRVTPSPACTLAGYKNIPAGTRVQSYAYCLHRNADVFPDPETWRPERWLNASPTQLADMRRWFWAFSSGGRMCIGSNIAMFSMKHIVAALYTNFRTEIYEAGDMTQGDGFFGGPRGKKLMLKVERA</sequence>
<dbReference type="InterPro" id="IPR036396">
    <property type="entry name" value="Cyt_P450_sf"/>
</dbReference>
<dbReference type="AlphaFoldDB" id="A0A6A6WM15"/>
<comment type="cofactor">
    <cofactor evidence="1 5">
        <name>heme</name>
        <dbReference type="ChEBI" id="CHEBI:30413"/>
    </cofactor>
</comment>
<name>A0A6A6WM15_9PEZI</name>
<evidence type="ECO:0000313" key="8">
    <source>
        <dbReference type="EMBL" id="KAF2763202.1"/>
    </source>
</evidence>
<dbReference type="GO" id="GO:0016705">
    <property type="term" value="F:oxidoreductase activity, acting on paired donors, with incorporation or reduction of molecular oxygen"/>
    <property type="evidence" value="ECO:0007669"/>
    <property type="project" value="InterPro"/>
</dbReference>
<dbReference type="PANTHER" id="PTHR24305:SF166">
    <property type="entry name" value="CYTOCHROME P450 12A4, MITOCHONDRIAL-RELATED"/>
    <property type="match status" value="1"/>
</dbReference>
<dbReference type="InterPro" id="IPR017972">
    <property type="entry name" value="Cyt_P450_CS"/>
</dbReference>
<dbReference type="RefSeq" id="XP_033605653.1">
    <property type="nucleotide sequence ID" value="XM_033741568.1"/>
</dbReference>
<dbReference type="EMBL" id="ML996565">
    <property type="protein sequence ID" value="KAF2763202.1"/>
    <property type="molecule type" value="Genomic_DNA"/>
</dbReference>
<proteinExistence type="inferred from homology"/>
<gene>
    <name evidence="8" type="ORF">EJ05DRAFT_432628</name>
</gene>
<keyword evidence="6" id="KW-0503">Monooxygenase</keyword>
<keyword evidence="4 5" id="KW-0408">Iron</keyword>
<dbReference type="PANTHER" id="PTHR24305">
    <property type="entry name" value="CYTOCHROME P450"/>
    <property type="match status" value="1"/>
</dbReference>
<comment type="similarity">
    <text evidence="2 6">Belongs to the cytochrome P450 family.</text>
</comment>
<dbReference type="Proteomes" id="UP000799437">
    <property type="component" value="Unassembled WGS sequence"/>
</dbReference>
<protein>
    <submittedName>
        <fullName evidence="8">Cytochrome P450</fullName>
    </submittedName>
</protein>
<dbReference type="InterPro" id="IPR050121">
    <property type="entry name" value="Cytochrome_P450_monoxygenase"/>
</dbReference>
<dbReference type="GO" id="GO:0004497">
    <property type="term" value="F:monooxygenase activity"/>
    <property type="evidence" value="ECO:0007669"/>
    <property type="project" value="UniProtKB-KW"/>
</dbReference>
<feature type="transmembrane region" description="Helical" evidence="7">
    <location>
        <begin position="9"/>
        <end position="27"/>
    </location>
</feature>
<evidence type="ECO:0000256" key="5">
    <source>
        <dbReference type="PIRSR" id="PIRSR602403-1"/>
    </source>
</evidence>
<evidence type="ECO:0000256" key="1">
    <source>
        <dbReference type="ARBA" id="ARBA00001971"/>
    </source>
</evidence>
<evidence type="ECO:0000256" key="2">
    <source>
        <dbReference type="ARBA" id="ARBA00010617"/>
    </source>
</evidence>
<dbReference type="PROSITE" id="PS00086">
    <property type="entry name" value="CYTOCHROME_P450"/>
    <property type="match status" value="1"/>
</dbReference>
<dbReference type="PRINTS" id="PR00385">
    <property type="entry name" value="P450"/>
</dbReference>
<dbReference type="GO" id="GO:0005506">
    <property type="term" value="F:iron ion binding"/>
    <property type="evidence" value="ECO:0007669"/>
    <property type="project" value="InterPro"/>
</dbReference>
<dbReference type="Pfam" id="PF00067">
    <property type="entry name" value="p450"/>
    <property type="match status" value="1"/>
</dbReference>
<feature type="binding site" description="axial binding residue" evidence="5">
    <location>
        <position position="478"/>
    </location>
    <ligand>
        <name>heme</name>
        <dbReference type="ChEBI" id="CHEBI:30413"/>
    </ligand>
    <ligandPart>
        <name>Fe</name>
        <dbReference type="ChEBI" id="CHEBI:18248"/>
    </ligandPart>
</feature>
<evidence type="ECO:0000313" key="9">
    <source>
        <dbReference type="Proteomes" id="UP000799437"/>
    </source>
</evidence>
<dbReference type="SUPFAM" id="SSF48264">
    <property type="entry name" value="Cytochrome P450"/>
    <property type="match status" value="1"/>
</dbReference>
<evidence type="ECO:0000256" key="3">
    <source>
        <dbReference type="ARBA" id="ARBA00022723"/>
    </source>
</evidence>
<dbReference type="OrthoDB" id="1470350at2759"/>
<keyword evidence="7" id="KW-1133">Transmembrane helix</keyword>
<keyword evidence="7" id="KW-0472">Membrane</keyword>
<keyword evidence="5 6" id="KW-0349">Heme</keyword>
<organism evidence="8 9">
    <name type="scientific">Pseudovirgaria hyperparasitica</name>
    <dbReference type="NCBI Taxonomy" id="470096"/>
    <lineage>
        <taxon>Eukaryota</taxon>
        <taxon>Fungi</taxon>
        <taxon>Dikarya</taxon>
        <taxon>Ascomycota</taxon>
        <taxon>Pezizomycotina</taxon>
        <taxon>Dothideomycetes</taxon>
        <taxon>Dothideomycetes incertae sedis</taxon>
        <taxon>Acrospermales</taxon>
        <taxon>Acrospermaceae</taxon>
        <taxon>Pseudovirgaria</taxon>
    </lineage>
</organism>
<dbReference type="GO" id="GO:0020037">
    <property type="term" value="F:heme binding"/>
    <property type="evidence" value="ECO:0007669"/>
    <property type="project" value="InterPro"/>
</dbReference>
<dbReference type="GeneID" id="54482622"/>
<evidence type="ECO:0000256" key="6">
    <source>
        <dbReference type="RuleBase" id="RU000461"/>
    </source>
</evidence>
<evidence type="ECO:0000256" key="4">
    <source>
        <dbReference type="ARBA" id="ARBA00023004"/>
    </source>
</evidence>
<evidence type="ECO:0000256" key="7">
    <source>
        <dbReference type="SAM" id="Phobius"/>
    </source>
</evidence>
<dbReference type="Gene3D" id="1.10.630.10">
    <property type="entry name" value="Cytochrome P450"/>
    <property type="match status" value="1"/>
</dbReference>
<reference evidence="8" key="1">
    <citation type="journal article" date="2020" name="Stud. Mycol.">
        <title>101 Dothideomycetes genomes: a test case for predicting lifestyles and emergence of pathogens.</title>
        <authorList>
            <person name="Haridas S."/>
            <person name="Albert R."/>
            <person name="Binder M."/>
            <person name="Bloem J."/>
            <person name="Labutti K."/>
            <person name="Salamov A."/>
            <person name="Andreopoulos B."/>
            <person name="Baker S."/>
            <person name="Barry K."/>
            <person name="Bills G."/>
            <person name="Bluhm B."/>
            <person name="Cannon C."/>
            <person name="Castanera R."/>
            <person name="Culley D."/>
            <person name="Daum C."/>
            <person name="Ezra D."/>
            <person name="Gonzalez J."/>
            <person name="Henrissat B."/>
            <person name="Kuo A."/>
            <person name="Liang C."/>
            <person name="Lipzen A."/>
            <person name="Lutzoni F."/>
            <person name="Magnuson J."/>
            <person name="Mondo S."/>
            <person name="Nolan M."/>
            <person name="Ohm R."/>
            <person name="Pangilinan J."/>
            <person name="Park H.-J."/>
            <person name="Ramirez L."/>
            <person name="Alfaro M."/>
            <person name="Sun H."/>
            <person name="Tritt A."/>
            <person name="Yoshinaga Y."/>
            <person name="Zwiers L.-H."/>
            <person name="Turgeon B."/>
            <person name="Goodwin S."/>
            <person name="Spatafora J."/>
            <person name="Crous P."/>
            <person name="Grigoriev I."/>
        </authorList>
    </citation>
    <scope>NUCLEOTIDE SEQUENCE</scope>
    <source>
        <strain evidence="8">CBS 121739</strain>
    </source>
</reference>
<keyword evidence="3 5" id="KW-0479">Metal-binding</keyword>
<dbReference type="InterPro" id="IPR002403">
    <property type="entry name" value="Cyt_P450_E_grp-IV"/>
</dbReference>
<keyword evidence="7" id="KW-0812">Transmembrane</keyword>
<accession>A0A6A6WM15</accession>
<keyword evidence="6" id="KW-0560">Oxidoreductase</keyword>
<dbReference type="PRINTS" id="PR00465">
    <property type="entry name" value="EP450IV"/>
</dbReference>
<keyword evidence="9" id="KW-1185">Reference proteome</keyword>